<evidence type="ECO:0000313" key="1">
    <source>
        <dbReference type="EMBL" id="CAG8541541.1"/>
    </source>
</evidence>
<protein>
    <submittedName>
        <fullName evidence="1">7774_t:CDS:1</fullName>
    </submittedName>
</protein>
<reference evidence="1" key="1">
    <citation type="submission" date="2021-06" db="EMBL/GenBank/DDBJ databases">
        <authorList>
            <person name="Kallberg Y."/>
            <person name="Tangrot J."/>
            <person name="Rosling A."/>
        </authorList>
    </citation>
    <scope>NUCLEOTIDE SEQUENCE</scope>
    <source>
        <strain evidence="1">CL356</strain>
    </source>
</reference>
<proteinExistence type="predicted"/>
<dbReference type="EMBL" id="CAJVPT010007428">
    <property type="protein sequence ID" value="CAG8541541.1"/>
    <property type="molecule type" value="Genomic_DNA"/>
</dbReference>
<comment type="caution">
    <text evidence="1">The sequence shown here is derived from an EMBL/GenBank/DDBJ whole genome shotgun (WGS) entry which is preliminary data.</text>
</comment>
<sequence length="142" mass="15558">MDPSWNYNGHGTLDKTVGVWDATTGTRIKKFKGHTAFVNTVCAARRGNEILVSGSDDGTIKIWDLRQKDAVETFSNQYQITATCFSEAGDMIFAGCLDSDISAWDLRKKGISYILKGHQDIVSGIKLSPDGSYLLSNAMDDT</sequence>
<feature type="non-terminal residue" evidence="1">
    <location>
        <position position="142"/>
    </location>
</feature>
<dbReference type="Proteomes" id="UP000789525">
    <property type="component" value="Unassembled WGS sequence"/>
</dbReference>
<keyword evidence="2" id="KW-1185">Reference proteome</keyword>
<gene>
    <name evidence="1" type="ORF">ACOLOM_LOCUS4492</name>
</gene>
<accession>A0ACA9LNQ6</accession>
<organism evidence="1 2">
    <name type="scientific">Acaulospora colombiana</name>
    <dbReference type="NCBI Taxonomy" id="27376"/>
    <lineage>
        <taxon>Eukaryota</taxon>
        <taxon>Fungi</taxon>
        <taxon>Fungi incertae sedis</taxon>
        <taxon>Mucoromycota</taxon>
        <taxon>Glomeromycotina</taxon>
        <taxon>Glomeromycetes</taxon>
        <taxon>Diversisporales</taxon>
        <taxon>Acaulosporaceae</taxon>
        <taxon>Acaulospora</taxon>
    </lineage>
</organism>
<evidence type="ECO:0000313" key="2">
    <source>
        <dbReference type="Proteomes" id="UP000789525"/>
    </source>
</evidence>
<name>A0ACA9LNQ6_9GLOM</name>